<keyword evidence="10" id="KW-0482">Metalloprotease</keyword>
<feature type="transmembrane region" description="Helical" evidence="13">
    <location>
        <begin position="369"/>
        <end position="388"/>
    </location>
</feature>
<dbReference type="EMBL" id="PVWO01000452">
    <property type="protein sequence ID" value="PSB47820.1"/>
    <property type="molecule type" value="Genomic_DNA"/>
</dbReference>
<sequence length="733" mass="83465">MWLAVLWLAVTWGLRYGYTVIILLRARFDRMSTSVVVTEQVPEYVRDILEPSAVELQRLGFRDCGYLEYSPFQRLHPLTRWMRVMVDESGCHFASIELRYPVAATDPVSITFYTWFTDGHLLLSVDRLAHAIFGSIPNTTLGDNRIHNLERQWADRQQQFAQMVDRKPISNLSITDFSNRFFQRFSIYFDRLIATKVFVPLGNDNLCRLRLGSAIYYAYRLIYLRPKPQPLAQPIEIPSEIAIDNSLMLEQAQTSTGTRRSKFWWFGLSMVGFYVATIPYMGWQFGLQLLVVILLHELGHLLAMQFFGYRDTRMLFIPFLGGVAMGKNENATLSQKFWILILGPLPGILLGIAMLFIGHPNSSLNWLHGFGWLMVCINLLNLLPIYPLDGGKIISLLLQPYPYIGIGFKVICTAISIGLGLSGVQVFLFIGIAIALSLPLDLRTAKAISKLQHKSAPAGLEKDEWLQWAYTQFDRDSSPPMQPAQQKLFMNNLWEWKSDRSNSQLLRSGLGLLYAVSLIGGTIGSIYGFMGNRFPAVANGLIDTFQTGGMTPAQRKSHYRLKWQRELQVATAAIEKDPSDVEAYRQRFKLHQILKNYGAALQDLDRIIAIEPNNLADLHSRIFLNATLKDYRAALLDTDRILQLDPKSKADIYRQRGELYTQLGDTDLAIASYTQQLAESSNSDNYTYLLRAKLYSKKGETKLALADLDYLRYATRTSDCSRTTSCLYLHRKS</sequence>
<gene>
    <name evidence="15" type="ORF">C7B77_24145</name>
</gene>
<accession>A0A2T1FSA0</accession>
<dbReference type="SMART" id="SM00028">
    <property type="entry name" value="TPR"/>
    <property type="match status" value="3"/>
</dbReference>
<dbReference type="CDD" id="cd06160">
    <property type="entry name" value="S2P-M50_like_2"/>
    <property type="match status" value="1"/>
</dbReference>
<feature type="transmembrane region" description="Helical" evidence="13">
    <location>
        <begin position="337"/>
        <end position="357"/>
    </location>
</feature>
<reference evidence="15 16" key="1">
    <citation type="submission" date="2018-03" db="EMBL/GenBank/DDBJ databases">
        <title>The ancient ancestry and fast evolution of plastids.</title>
        <authorList>
            <person name="Moore K.R."/>
            <person name="Magnabosco C."/>
            <person name="Momper L."/>
            <person name="Gold D.A."/>
            <person name="Bosak T."/>
            <person name="Fournier G.P."/>
        </authorList>
    </citation>
    <scope>NUCLEOTIDE SEQUENCE [LARGE SCALE GENOMIC DNA]</scope>
    <source>
        <strain evidence="15 16">CCALA 037</strain>
    </source>
</reference>
<keyword evidence="4" id="KW-0645">Protease</keyword>
<keyword evidence="11 13" id="KW-0472">Membrane</keyword>
<feature type="transmembrane region" description="Helical" evidence="13">
    <location>
        <begin position="6"/>
        <end position="24"/>
    </location>
</feature>
<evidence type="ECO:0000256" key="4">
    <source>
        <dbReference type="ARBA" id="ARBA00022670"/>
    </source>
</evidence>
<keyword evidence="9 13" id="KW-1133">Transmembrane helix</keyword>
<feature type="transmembrane region" description="Helical" evidence="13">
    <location>
        <begin position="289"/>
        <end position="309"/>
    </location>
</feature>
<keyword evidence="16" id="KW-1185">Reference proteome</keyword>
<dbReference type="InterPro" id="IPR008915">
    <property type="entry name" value="Peptidase_M50"/>
</dbReference>
<dbReference type="AlphaFoldDB" id="A0A2T1FSA0"/>
<dbReference type="PROSITE" id="PS50005">
    <property type="entry name" value="TPR"/>
    <property type="match status" value="2"/>
</dbReference>
<feature type="transmembrane region" description="Helical" evidence="13">
    <location>
        <begin position="425"/>
        <end position="442"/>
    </location>
</feature>
<feature type="domain" description="Peptidase M50" evidence="14">
    <location>
        <begin position="287"/>
        <end position="358"/>
    </location>
</feature>
<protein>
    <recommendedName>
        <fullName evidence="14">Peptidase M50 domain-containing protein</fullName>
    </recommendedName>
</protein>
<keyword evidence="5 13" id="KW-0812">Transmembrane</keyword>
<name>A0A2T1FSA0_9CYAN</name>
<evidence type="ECO:0000313" key="15">
    <source>
        <dbReference type="EMBL" id="PSB47820.1"/>
    </source>
</evidence>
<dbReference type="Pfam" id="PF02163">
    <property type="entry name" value="Peptidase_M50"/>
    <property type="match status" value="1"/>
</dbReference>
<dbReference type="InterPro" id="IPR019734">
    <property type="entry name" value="TPR_rpt"/>
</dbReference>
<feature type="repeat" description="TPR" evidence="12">
    <location>
        <begin position="581"/>
        <end position="614"/>
    </location>
</feature>
<evidence type="ECO:0000256" key="1">
    <source>
        <dbReference type="ARBA" id="ARBA00001947"/>
    </source>
</evidence>
<proteinExistence type="inferred from homology"/>
<dbReference type="GO" id="GO:0008237">
    <property type="term" value="F:metallopeptidase activity"/>
    <property type="evidence" value="ECO:0007669"/>
    <property type="project" value="UniProtKB-KW"/>
</dbReference>
<evidence type="ECO:0000256" key="10">
    <source>
        <dbReference type="ARBA" id="ARBA00023049"/>
    </source>
</evidence>
<evidence type="ECO:0000256" key="3">
    <source>
        <dbReference type="ARBA" id="ARBA00007931"/>
    </source>
</evidence>
<dbReference type="InterPro" id="IPR011990">
    <property type="entry name" value="TPR-like_helical_dom_sf"/>
</dbReference>
<evidence type="ECO:0000256" key="11">
    <source>
        <dbReference type="ARBA" id="ARBA00023136"/>
    </source>
</evidence>
<evidence type="ECO:0000256" key="2">
    <source>
        <dbReference type="ARBA" id="ARBA00004141"/>
    </source>
</evidence>
<evidence type="ECO:0000256" key="5">
    <source>
        <dbReference type="ARBA" id="ARBA00022692"/>
    </source>
</evidence>
<evidence type="ECO:0000256" key="7">
    <source>
        <dbReference type="ARBA" id="ARBA00022801"/>
    </source>
</evidence>
<feature type="repeat" description="TPR" evidence="12">
    <location>
        <begin position="650"/>
        <end position="683"/>
    </location>
</feature>
<comment type="subcellular location">
    <subcellularLocation>
        <location evidence="2">Membrane</location>
        <topology evidence="2">Multi-pass membrane protein</topology>
    </subcellularLocation>
</comment>
<feature type="transmembrane region" description="Helical" evidence="13">
    <location>
        <begin position="400"/>
        <end position="419"/>
    </location>
</feature>
<dbReference type="GO" id="GO:0046872">
    <property type="term" value="F:metal ion binding"/>
    <property type="evidence" value="ECO:0007669"/>
    <property type="project" value="UniProtKB-KW"/>
</dbReference>
<feature type="transmembrane region" description="Helical" evidence="13">
    <location>
        <begin position="510"/>
        <end position="530"/>
    </location>
</feature>
<dbReference type="PANTHER" id="PTHR39188:SF3">
    <property type="entry name" value="STAGE IV SPORULATION PROTEIN FB"/>
    <property type="match status" value="1"/>
</dbReference>
<evidence type="ECO:0000256" key="8">
    <source>
        <dbReference type="ARBA" id="ARBA00022833"/>
    </source>
</evidence>
<dbReference type="Gene3D" id="1.25.40.10">
    <property type="entry name" value="Tetratricopeptide repeat domain"/>
    <property type="match status" value="2"/>
</dbReference>
<dbReference type="SUPFAM" id="SSF48452">
    <property type="entry name" value="TPR-like"/>
    <property type="match status" value="1"/>
</dbReference>
<evidence type="ECO:0000256" key="12">
    <source>
        <dbReference type="PROSITE-ProRule" id="PRU00339"/>
    </source>
</evidence>
<evidence type="ECO:0000256" key="13">
    <source>
        <dbReference type="SAM" id="Phobius"/>
    </source>
</evidence>
<comment type="caution">
    <text evidence="15">The sequence shown here is derived from an EMBL/GenBank/DDBJ whole genome shotgun (WGS) entry which is preliminary data.</text>
</comment>
<evidence type="ECO:0000256" key="6">
    <source>
        <dbReference type="ARBA" id="ARBA00022723"/>
    </source>
</evidence>
<evidence type="ECO:0000313" key="16">
    <source>
        <dbReference type="Proteomes" id="UP000238937"/>
    </source>
</evidence>
<keyword evidence="6" id="KW-0479">Metal-binding</keyword>
<keyword evidence="7" id="KW-0378">Hydrolase</keyword>
<evidence type="ECO:0000259" key="14">
    <source>
        <dbReference type="Pfam" id="PF02163"/>
    </source>
</evidence>
<dbReference type="GO" id="GO:0016020">
    <property type="term" value="C:membrane"/>
    <property type="evidence" value="ECO:0007669"/>
    <property type="project" value="UniProtKB-SubCell"/>
</dbReference>
<feature type="transmembrane region" description="Helical" evidence="13">
    <location>
        <begin position="263"/>
        <end position="283"/>
    </location>
</feature>
<dbReference type="GO" id="GO:0006508">
    <property type="term" value="P:proteolysis"/>
    <property type="evidence" value="ECO:0007669"/>
    <property type="project" value="UniProtKB-KW"/>
</dbReference>
<organism evidence="15 16">
    <name type="scientific">Chamaesiphon polymorphus CCALA 037</name>
    <dbReference type="NCBI Taxonomy" id="2107692"/>
    <lineage>
        <taxon>Bacteria</taxon>
        <taxon>Bacillati</taxon>
        <taxon>Cyanobacteriota</taxon>
        <taxon>Cyanophyceae</taxon>
        <taxon>Gomontiellales</taxon>
        <taxon>Chamaesiphonaceae</taxon>
        <taxon>Chamaesiphon</taxon>
    </lineage>
</organism>
<dbReference type="PANTHER" id="PTHR39188">
    <property type="entry name" value="MEMBRANE-ASSOCIATED ZINC METALLOPROTEASE M50B"/>
    <property type="match status" value="1"/>
</dbReference>
<comment type="cofactor">
    <cofactor evidence="1">
        <name>Zn(2+)</name>
        <dbReference type="ChEBI" id="CHEBI:29105"/>
    </cofactor>
</comment>
<evidence type="ECO:0000256" key="9">
    <source>
        <dbReference type="ARBA" id="ARBA00022989"/>
    </source>
</evidence>
<keyword evidence="8" id="KW-0862">Zinc</keyword>
<keyword evidence="12" id="KW-0802">TPR repeat</keyword>
<comment type="similarity">
    <text evidence="3">Belongs to the peptidase M50B family.</text>
</comment>
<dbReference type="Proteomes" id="UP000238937">
    <property type="component" value="Unassembled WGS sequence"/>
</dbReference>